<evidence type="ECO:0000256" key="1">
    <source>
        <dbReference type="ARBA" id="ARBA00022441"/>
    </source>
</evidence>
<evidence type="ECO:0000313" key="5">
    <source>
        <dbReference type="Proteomes" id="UP001303889"/>
    </source>
</evidence>
<dbReference type="Proteomes" id="UP001303889">
    <property type="component" value="Unassembled WGS sequence"/>
</dbReference>
<dbReference type="AlphaFoldDB" id="A0AAN6RVG8"/>
<name>A0AAN6RVG8_9PEZI</name>
<dbReference type="EMBL" id="MU855376">
    <property type="protein sequence ID" value="KAK3904967.1"/>
    <property type="molecule type" value="Genomic_DNA"/>
</dbReference>
<keyword evidence="3" id="KW-0732">Signal</keyword>
<evidence type="ECO:0000256" key="2">
    <source>
        <dbReference type="ARBA" id="ARBA00022737"/>
    </source>
</evidence>
<keyword evidence="5" id="KW-1185">Reference proteome</keyword>
<reference evidence="4" key="2">
    <citation type="submission" date="2023-05" db="EMBL/GenBank/DDBJ databases">
        <authorList>
            <consortium name="Lawrence Berkeley National Laboratory"/>
            <person name="Steindorff A."/>
            <person name="Hensen N."/>
            <person name="Bonometti L."/>
            <person name="Westerberg I."/>
            <person name="Brannstrom I.O."/>
            <person name="Guillou S."/>
            <person name="Cros-Aarteil S."/>
            <person name="Calhoun S."/>
            <person name="Haridas S."/>
            <person name="Kuo A."/>
            <person name="Mondo S."/>
            <person name="Pangilinan J."/>
            <person name="Riley R."/>
            <person name="Labutti K."/>
            <person name="Andreopoulos B."/>
            <person name="Lipzen A."/>
            <person name="Chen C."/>
            <person name="Yanf M."/>
            <person name="Daum C."/>
            <person name="Ng V."/>
            <person name="Clum A."/>
            <person name="Ohm R."/>
            <person name="Martin F."/>
            <person name="Silar P."/>
            <person name="Natvig D."/>
            <person name="Lalanne C."/>
            <person name="Gautier V."/>
            <person name="Ament-Velasquez S.L."/>
            <person name="Kruys A."/>
            <person name="Hutchinson M.I."/>
            <person name="Powell A.J."/>
            <person name="Barry K."/>
            <person name="Miller A.N."/>
            <person name="Grigoriev I.V."/>
            <person name="Debuchy R."/>
            <person name="Gladieux P."/>
            <person name="Thoren M.H."/>
            <person name="Johannesson H."/>
        </authorList>
    </citation>
    <scope>NUCLEOTIDE SEQUENCE</scope>
    <source>
        <strain evidence="4">CBS 103.79</strain>
    </source>
</reference>
<evidence type="ECO:0008006" key="6">
    <source>
        <dbReference type="Google" id="ProtNLM"/>
    </source>
</evidence>
<accession>A0AAN6RVG8</accession>
<comment type="caution">
    <text evidence="4">The sequence shown here is derived from an EMBL/GenBank/DDBJ whole genome shotgun (WGS) entry which is preliminary data.</text>
</comment>
<protein>
    <recommendedName>
        <fullName evidence="6">Galactose oxidase</fullName>
    </recommendedName>
</protein>
<dbReference type="PANTHER" id="PTHR46093:SF18">
    <property type="entry name" value="FIBRONECTIN TYPE-III DOMAIN-CONTAINING PROTEIN"/>
    <property type="match status" value="1"/>
</dbReference>
<feature type="signal peptide" evidence="3">
    <location>
        <begin position="1"/>
        <end position="17"/>
    </location>
</feature>
<organism evidence="4 5">
    <name type="scientific">Staphylotrichum tortipilum</name>
    <dbReference type="NCBI Taxonomy" id="2831512"/>
    <lineage>
        <taxon>Eukaryota</taxon>
        <taxon>Fungi</taxon>
        <taxon>Dikarya</taxon>
        <taxon>Ascomycota</taxon>
        <taxon>Pezizomycotina</taxon>
        <taxon>Sordariomycetes</taxon>
        <taxon>Sordariomycetidae</taxon>
        <taxon>Sordariales</taxon>
        <taxon>Chaetomiaceae</taxon>
        <taxon>Staphylotrichum</taxon>
    </lineage>
</organism>
<feature type="chain" id="PRO_5043004640" description="Galactose oxidase" evidence="3">
    <location>
        <begin position="18"/>
        <end position="361"/>
    </location>
</feature>
<evidence type="ECO:0000313" key="4">
    <source>
        <dbReference type="EMBL" id="KAK3904967.1"/>
    </source>
</evidence>
<proteinExistence type="predicted"/>
<dbReference type="InterPro" id="IPR011043">
    <property type="entry name" value="Gal_Oxase/kelch_b-propeller"/>
</dbReference>
<sequence>MLALWMLMVLLAHTAGASLLPGGWVHALASRQEDGVIVDASAFLRRAWHSSLYTGFAGTNSRFGDQALSPQGLWSFTPDREASGTWESLNVSTDGWFTTQSRPYGALVTSGRGLGFLFGGTLNSDTGPQAAPWSFVTYDFENKKLVGQATTWGPHRDIWGVFNGTVFVPNWGSRGILIALGQTPTPSPNVAAAAISFQTVHVYDIGNNTWYEQLPTGDIPDRRQDFCIAGAPSSNDTFEILVYGGWTGEPGDAAGPLDSAYVLTLPGFHWVRADYPAAHPRHGLSCNAVGGGQILVIGGVDSTQCGGDGTDAYAAGFATPDPFVQGLAVFDLTTLSWSSRFRANRGIQPFSPQVQAYYDAK</sequence>
<dbReference type="Gene3D" id="2.120.10.80">
    <property type="entry name" value="Kelch-type beta propeller"/>
    <property type="match status" value="1"/>
</dbReference>
<keyword evidence="2" id="KW-0677">Repeat</keyword>
<evidence type="ECO:0000256" key="3">
    <source>
        <dbReference type="SAM" id="SignalP"/>
    </source>
</evidence>
<dbReference type="PANTHER" id="PTHR46093">
    <property type="entry name" value="ACYL-COA-BINDING DOMAIN-CONTAINING PROTEIN 5"/>
    <property type="match status" value="1"/>
</dbReference>
<dbReference type="SUPFAM" id="SSF50965">
    <property type="entry name" value="Galactose oxidase, central domain"/>
    <property type="match status" value="1"/>
</dbReference>
<dbReference type="InterPro" id="IPR015915">
    <property type="entry name" value="Kelch-typ_b-propeller"/>
</dbReference>
<keyword evidence="1" id="KW-0880">Kelch repeat</keyword>
<reference evidence="4" key="1">
    <citation type="journal article" date="2023" name="Mol. Phylogenet. Evol.">
        <title>Genome-scale phylogeny and comparative genomics of the fungal order Sordariales.</title>
        <authorList>
            <person name="Hensen N."/>
            <person name="Bonometti L."/>
            <person name="Westerberg I."/>
            <person name="Brannstrom I.O."/>
            <person name="Guillou S."/>
            <person name="Cros-Aarteil S."/>
            <person name="Calhoun S."/>
            <person name="Haridas S."/>
            <person name="Kuo A."/>
            <person name="Mondo S."/>
            <person name="Pangilinan J."/>
            <person name="Riley R."/>
            <person name="LaButti K."/>
            <person name="Andreopoulos B."/>
            <person name="Lipzen A."/>
            <person name="Chen C."/>
            <person name="Yan M."/>
            <person name="Daum C."/>
            <person name="Ng V."/>
            <person name="Clum A."/>
            <person name="Steindorff A."/>
            <person name="Ohm R.A."/>
            <person name="Martin F."/>
            <person name="Silar P."/>
            <person name="Natvig D.O."/>
            <person name="Lalanne C."/>
            <person name="Gautier V."/>
            <person name="Ament-Velasquez S.L."/>
            <person name="Kruys A."/>
            <person name="Hutchinson M.I."/>
            <person name="Powell A.J."/>
            <person name="Barry K."/>
            <person name="Miller A.N."/>
            <person name="Grigoriev I.V."/>
            <person name="Debuchy R."/>
            <person name="Gladieux P."/>
            <person name="Hiltunen Thoren M."/>
            <person name="Johannesson H."/>
        </authorList>
    </citation>
    <scope>NUCLEOTIDE SEQUENCE</scope>
    <source>
        <strain evidence="4">CBS 103.79</strain>
    </source>
</reference>
<gene>
    <name evidence="4" type="ORF">C8A05DRAFT_42025</name>
</gene>